<evidence type="ECO:0000256" key="1">
    <source>
        <dbReference type="ARBA" id="ARBA00010641"/>
    </source>
</evidence>
<dbReference type="InterPro" id="IPR039425">
    <property type="entry name" value="RNA_pol_sigma-70-like"/>
</dbReference>
<dbReference type="PANTHER" id="PTHR43133:SF62">
    <property type="entry name" value="RNA POLYMERASE SIGMA FACTOR SIGZ"/>
    <property type="match status" value="1"/>
</dbReference>
<feature type="domain" description="RNA polymerase sigma-70 region 2" evidence="5">
    <location>
        <begin position="28"/>
        <end position="89"/>
    </location>
</feature>
<comment type="caution">
    <text evidence="7">The sequence shown here is derived from an EMBL/GenBank/DDBJ whole genome shotgun (WGS) entry which is preliminary data.</text>
</comment>
<feature type="domain" description="RNA polymerase sigma factor 70 region 4 type 2" evidence="6">
    <location>
        <begin position="120"/>
        <end position="170"/>
    </location>
</feature>
<protein>
    <submittedName>
        <fullName evidence="7">Sigma-70 family RNA polymerase sigma factor</fullName>
    </submittedName>
</protein>
<dbReference type="InterPro" id="IPR014284">
    <property type="entry name" value="RNA_pol_sigma-70_dom"/>
</dbReference>
<evidence type="ECO:0000259" key="6">
    <source>
        <dbReference type="Pfam" id="PF08281"/>
    </source>
</evidence>
<reference evidence="7" key="1">
    <citation type="submission" date="2021-08" db="EMBL/GenBank/DDBJ databases">
        <authorList>
            <person name="Stevens D.C."/>
        </authorList>
    </citation>
    <scope>NUCLEOTIDE SEQUENCE</scope>
    <source>
        <strain evidence="7">DSM 53165</strain>
    </source>
</reference>
<dbReference type="InterPro" id="IPR036388">
    <property type="entry name" value="WH-like_DNA-bd_sf"/>
</dbReference>
<dbReference type="InterPro" id="IPR013324">
    <property type="entry name" value="RNA_pol_sigma_r3/r4-like"/>
</dbReference>
<proteinExistence type="inferred from homology"/>
<evidence type="ECO:0000256" key="4">
    <source>
        <dbReference type="ARBA" id="ARBA00023163"/>
    </source>
</evidence>
<dbReference type="Gene3D" id="1.10.1740.10">
    <property type="match status" value="1"/>
</dbReference>
<name>A0ABS7TXE5_9BACT</name>
<evidence type="ECO:0000313" key="8">
    <source>
        <dbReference type="Proteomes" id="UP001139031"/>
    </source>
</evidence>
<keyword evidence="8" id="KW-1185">Reference proteome</keyword>
<dbReference type="Proteomes" id="UP001139031">
    <property type="component" value="Unassembled WGS sequence"/>
</dbReference>
<dbReference type="InterPro" id="IPR013325">
    <property type="entry name" value="RNA_pol_sigma_r2"/>
</dbReference>
<dbReference type="SUPFAM" id="SSF88946">
    <property type="entry name" value="Sigma2 domain of RNA polymerase sigma factors"/>
    <property type="match status" value="1"/>
</dbReference>
<organism evidence="7 8">
    <name type="scientific">Nannocystis pusilla</name>
    <dbReference type="NCBI Taxonomy" id="889268"/>
    <lineage>
        <taxon>Bacteria</taxon>
        <taxon>Pseudomonadati</taxon>
        <taxon>Myxococcota</taxon>
        <taxon>Polyangia</taxon>
        <taxon>Nannocystales</taxon>
        <taxon>Nannocystaceae</taxon>
        <taxon>Nannocystis</taxon>
    </lineage>
</organism>
<keyword evidence="3" id="KW-0731">Sigma factor</keyword>
<dbReference type="InterPro" id="IPR007627">
    <property type="entry name" value="RNA_pol_sigma70_r2"/>
</dbReference>
<comment type="similarity">
    <text evidence="1">Belongs to the sigma-70 factor family. ECF subfamily.</text>
</comment>
<dbReference type="SUPFAM" id="SSF88659">
    <property type="entry name" value="Sigma3 and sigma4 domains of RNA polymerase sigma factors"/>
    <property type="match status" value="1"/>
</dbReference>
<dbReference type="NCBIfam" id="TIGR02937">
    <property type="entry name" value="sigma70-ECF"/>
    <property type="match status" value="1"/>
</dbReference>
<gene>
    <name evidence="7" type="ORF">K7C98_27120</name>
</gene>
<dbReference type="PANTHER" id="PTHR43133">
    <property type="entry name" value="RNA POLYMERASE ECF-TYPE SIGMA FACTO"/>
    <property type="match status" value="1"/>
</dbReference>
<keyword evidence="4" id="KW-0804">Transcription</keyword>
<evidence type="ECO:0000259" key="5">
    <source>
        <dbReference type="Pfam" id="PF04542"/>
    </source>
</evidence>
<dbReference type="EMBL" id="JAIRAU010000036">
    <property type="protein sequence ID" value="MBZ5712927.1"/>
    <property type="molecule type" value="Genomic_DNA"/>
</dbReference>
<dbReference type="RefSeq" id="WP_224194680.1">
    <property type="nucleotide sequence ID" value="NZ_JAIRAU010000036.1"/>
</dbReference>
<dbReference type="Pfam" id="PF04542">
    <property type="entry name" value="Sigma70_r2"/>
    <property type="match status" value="1"/>
</dbReference>
<dbReference type="Gene3D" id="1.10.10.10">
    <property type="entry name" value="Winged helix-like DNA-binding domain superfamily/Winged helix DNA-binding domain"/>
    <property type="match status" value="1"/>
</dbReference>
<dbReference type="InterPro" id="IPR013249">
    <property type="entry name" value="RNA_pol_sigma70_r4_t2"/>
</dbReference>
<accession>A0ABS7TXE5</accession>
<dbReference type="Pfam" id="PF08281">
    <property type="entry name" value="Sigma70_r4_2"/>
    <property type="match status" value="1"/>
</dbReference>
<evidence type="ECO:0000256" key="2">
    <source>
        <dbReference type="ARBA" id="ARBA00023015"/>
    </source>
</evidence>
<evidence type="ECO:0000256" key="3">
    <source>
        <dbReference type="ARBA" id="ARBA00023082"/>
    </source>
</evidence>
<evidence type="ECO:0000313" key="7">
    <source>
        <dbReference type="EMBL" id="MBZ5712927.1"/>
    </source>
</evidence>
<keyword evidence="2" id="KW-0805">Transcription regulation</keyword>
<sequence>MADELSDDALLAAWRAGDRTAGGRLFDRYYQPVARFFANKLAGASEELIQRTFLACVEGLPRFLGKGSFRSYLFSIAYRQLCRHHRTRRGEQIDFGTVSAHDLGPTPSQVLAERDEQRLMLVALRRIPIDCQVALELLYWERMGTAEIAAVLDVPEGTVKSRLRRGRELLRAAIEGLAASPELAQSTLEDVDAWAQALRERVARERAKKDPQLE</sequence>